<protein>
    <submittedName>
        <fullName evidence="2">PRTRC system ThiF family protein</fullName>
    </submittedName>
</protein>
<dbReference type="Pfam" id="PF00899">
    <property type="entry name" value="ThiF"/>
    <property type="match status" value="1"/>
</dbReference>
<dbReference type="SUPFAM" id="SSF69572">
    <property type="entry name" value="Activating enzymes of the ubiquitin-like proteins"/>
    <property type="match status" value="1"/>
</dbReference>
<dbReference type="InterPro" id="IPR035985">
    <property type="entry name" value="Ubiquitin-activating_enz"/>
</dbReference>
<dbReference type="EMBL" id="CP117167">
    <property type="protein sequence ID" value="WCT13287.1"/>
    <property type="molecule type" value="Genomic_DNA"/>
</dbReference>
<evidence type="ECO:0000313" key="2">
    <source>
        <dbReference type="EMBL" id="WCT13287.1"/>
    </source>
</evidence>
<dbReference type="RefSeq" id="WP_273631572.1">
    <property type="nucleotide sequence ID" value="NZ_CP117167.1"/>
</dbReference>
<dbReference type="Proteomes" id="UP001216139">
    <property type="component" value="Chromosome"/>
</dbReference>
<dbReference type="InterPro" id="IPR000594">
    <property type="entry name" value="ThiF_NAD_FAD-bd"/>
</dbReference>
<accession>A0ABY7TCC5</accession>
<dbReference type="InterPro" id="IPR022500">
    <property type="entry name" value="PRTRC_ThiF"/>
</dbReference>
<evidence type="ECO:0000259" key="1">
    <source>
        <dbReference type="Pfam" id="PF00899"/>
    </source>
</evidence>
<name>A0ABY7TCC5_9SPHI</name>
<gene>
    <name evidence="2" type="ORF">PQO05_04995</name>
</gene>
<sequence>MKTPKLKAVKTAVHIVEKTLLNPYNPIVVNLIGAGGTGSQFLTALGRINHALIALNHPGLAVRVFDDDKVEEANLGRQLFSTAELGLHKAVALVNRINLFFGTNWKAIPEKYDLQTLKDSPELAMAEITISCVDTVKARFEIADLLSKIYTSRRHSYHHPLYWMDIGNSRDIGQCIISTIAEITQPASRKFEVVSHLPLVTEEFKELLVNSENGDRTPSCSLAEALTQQDLFINSALANLGASLLWQLFSEGMLFNRGFFLNLKDFRATPIKVSPAKDNLVKVLKPKRLKTQTPKAA</sequence>
<reference evidence="2 3" key="1">
    <citation type="submission" date="2023-02" db="EMBL/GenBank/DDBJ databases">
        <title>Genome sequence of Mucilaginibacter jinjuensis strain KACC 16571.</title>
        <authorList>
            <person name="Kim S."/>
            <person name="Heo J."/>
            <person name="Kwon S.-W."/>
        </authorList>
    </citation>
    <scope>NUCLEOTIDE SEQUENCE [LARGE SCALE GENOMIC DNA]</scope>
    <source>
        <strain evidence="2 3">KACC 16571</strain>
    </source>
</reference>
<proteinExistence type="predicted"/>
<evidence type="ECO:0000313" key="3">
    <source>
        <dbReference type="Proteomes" id="UP001216139"/>
    </source>
</evidence>
<dbReference type="Gene3D" id="3.40.50.720">
    <property type="entry name" value="NAD(P)-binding Rossmann-like Domain"/>
    <property type="match status" value="1"/>
</dbReference>
<keyword evidence="3" id="KW-1185">Reference proteome</keyword>
<feature type="domain" description="THIF-type NAD/FAD binding fold" evidence="1">
    <location>
        <begin position="29"/>
        <end position="145"/>
    </location>
</feature>
<dbReference type="NCBIfam" id="TIGR03736">
    <property type="entry name" value="PRTRC_ThiF"/>
    <property type="match status" value="1"/>
</dbReference>
<organism evidence="2 3">
    <name type="scientific">Mucilaginibacter jinjuensis</name>
    <dbReference type="NCBI Taxonomy" id="1176721"/>
    <lineage>
        <taxon>Bacteria</taxon>
        <taxon>Pseudomonadati</taxon>
        <taxon>Bacteroidota</taxon>
        <taxon>Sphingobacteriia</taxon>
        <taxon>Sphingobacteriales</taxon>
        <taxon>Sphingobacteriaceae</taxon>
        <taxon>Mucilaginibacter</taxon>
    </lineage>
</organism>